<organism evidence="4 5">
    <name type="scientific">Edaphobacter aggregans</name>
    <dbReference type="NCBI Taxonomy" id="570835"/>
    <lineage>
        <taxon>Bacteria</taxon>
        <taxon>Pseudomonadati</taxon>
        <taxon>Acidobacteriota</taxon>
        <taxon>Terriglobia</taxon>
        <taxon>Terriglobales</taxon>
        <taxon>Acidobacteriaceae</taxon>
        <taxon>Edaphobacter</taxon>
    </lineage>
</organism>
<dbReference type="CDD" id="cd04301">
    <property type="entry name" value="NAT_SF"/>
    <property type="match status" value="1"/>
</dbReference>
<dbReference type="PROSITE" id="PS51186">
    <property type="entry name" value="GNAT"/>
    <property type="match status" value="1"/>
</dbReference>
<dbReference type="Proteomes" id="UP000269669">
    <property type="component" value="Unassembled WGS sequence"/>
</dbReference>
<evidence type="ECO:0000313" key="5">
    <source>
        <dbReference type="Proteomes" id="UP000269669"/>
    </source>
</evidence>
<dbReference type="SUPFAM" id="SSF46785">
    <property type="entry name" value="Winged helix' DNA-binding domain"/>
    <property type="match status" value="1"/>
</dbReference>
<sequence length="323" mass="37131">MAATTSHIQPQTIQPTIQHQIDAVRRFNRFYTRAIGTLQAGLLDSPLTLPEARVLYEIATRDQPTASEIAIALDLDLGYLSRILRAFEARLLIKRRTSPDDGRRSHLTLTKTGQKQFATLDLRSNEQVNEMIQPFSPDQRTRLVQAMSTIESMLSDPSPRPSPPYILRPHRPGDMGWVVQRHGFLYAEEYGWDERFEALVARITADFIDHLDPLRERCWIADRNDERLGCVFLVQDTKDPDTARLRLLLVEPTARGLGLGGTLIRECTRFARHTGYRKITLWTNSILDTARRLYQREGYRLIAEEPHQSFGKDLIGQNWELTL</sequence>
<comment type="caution">
    <text evidence="4">The sequence shown here is derived from an EMBL/GenBank/DDBJ whole genome shotgun (WGS) entry which is preliminary data.</text>
</comment>
<dbReference type="Pfam" id="PF00583">
    <property type="entry name" value="Acetyltransf_1"/>
    <property type="match status" value="1"/>
</dbReference>
<reference evidence="4 5" key="1">
    <citation type="submission" date="2018-12" db="EMBL/GenBank/DDBJ databases">
        <title>Sequencing of bacterial isolates from soil warming experiment in Harvard Forest, Massachusetts, USA.</title>
        <authorList>
            <person name="Deangelis K."/>
        </authorList>
    </citation>
    <scope>NUCLEOTIDE SEQUENCE [LARGE SCALE GENOMIC DNA]</scope>
    <source>
        <strain evidence="4 5">EB153</strain>
    </source>
</reference>
<keyword evidence="5" id="KW-1185">Reference proteome</keyword>
<feature type="domain" description="HTH marR-type" evidence="2">
    <location>
        <begin position="1"/>
        <end position="152"/>
    </location>
</feature>
<dbReference type="InterPro" id="IPR000835">
    <property type="entry name" value="HTH_MarR-typ"/>
</dbReference>
<proteinExistence type="predicted"/>
<dbReference type="PANTHER" id="PTHR13947">
    <property type="entry name" value="GNAT FAMILY N-ACETYLTRANSFERASE"/>
    <property type="match status" value="1"/>
</dbReference>
<dbReference type="OrthoDB" id="5419426at2"/>
<dbReference type="SMART" id="SM00347">
    <property type="entry name" value="HTH_MARR"/>
    <property type="match status" value="1"/>
</dbReference>
<protein>
    <submittedName>
        <fullName evidence="4">MarR family transcriptional regulator with acetyltransferase activity</fullName>
    </submittedName>
</protein>
<dbReference type="Gene3D" id="3.40.630.30">
    <property type="match status" value="1"/>
</dbReference>
<dbReference type="PROSITE" id="PS50995">
    <property type="entry name" value="HTH_MARR_2"/>
    <property type="match status" value="1"/>
</dbReference>
<dbReference type="AlphaFoldDB" id="A0A3R9WI94"/>
<dbReference type="Gene3D" id="1.10.10.10">
    <property type="entry name" value="Winged helix-like DNA-binding domain superfamily/Winged helix DNA-binding domain"/>
    <property type="match status" value="1"/>
</dbReference>
<dbReference type="GO" id="GO:0003700">
    <property type="term" value="F:DNA-binding transcription factor activity"/>
    <property type="evidence" value="ECO:0007669"/>
    <property type="project" value="InterPro"/>
</dbReference>
<dbReference type="InterPro" id="IPR036390">
    <property type="entry name" value="WH_DNA-bd_sf"/>
</dbReference>
<name>A0A3R9WI94_9BACT</name>
<dbReference type="InterPro" id="IPR000182">
    <property type="entry name" value="GNAT_dom"/>
</dbReference>
<feature type="domain" description="N-acetyltransferase" evidence="3">
    <location>
        <begin position="165"/>
        <end position="323"/>
    </location>
</feature>
<evidence type="ECO:0000313" key="4">
    <source>
        <dbReference type="EMBL" id="RSL17833.1"/>
    </source>
</evidence>
<evidence type="ECO:0000259" key="3">
    <source>
        <dbReference type="PROSITE" id="PS51186"/>
    </source>
</evidence>
<dbReference type="GO" id="GO:0008080">
    <property type="term" value="F:N-acetyltransferase activity"/>
    <property type="evidence" value="ECO:0007669"/>
    <property type="project" value="InterPro"/>
</dbReference>
<dbReference type="InterPro" id="IPR036388">
    <property type="entry name" value="WH-like_DNA-bd_sf"/>
</dbReference>
<gene>
    <name evidence="4" type="ORF">EDE15_3382</name>
</gene>
<keyword evidence="1 4" id="KW-0808">Transferase</keyword>
<evidence type="ECO:0000256" key="1">
    <source>
        <dbReference type="ARBA" id="ARBA00022679"/>
    </source>
</evidence>
<dbReference type="EMBL" id="RSDW01000001">
    <property type="protein sequence ID" value="RSL17833.1"/>
    <property type="molecule type" value="Genomic_DNA"/>
</dbReference>
<dbReference type="InterPro" id="IPR050769">
    <property type="entry name" value="NAT_camello-type"/>
</dbReference>
<dbReference type="SUPFAM" id="SSF55729">
    <property type="entry name" value="Acyl-CoA N-acyltransferases (Nat)"/>
    <property type="match status" value="1"/>
</dbReference>
<dbReference type="InterPro" id="IPR016181">
    <property type="entry name" value="Acyl_CoA_acyltransferase"/>
</dbReference>
<evidence type="ECO:0000259" key="2">
    <source>
        <dbReference type="PROSITE" id="PS50995"/>
    </source>
</evidence>
<dbReference type="Pfam" id="PF01047">
    <property type="entry name" value="MarR"/>
    <property type="match status" value="1"/>
</dbReference>
<dbReference type="RefSeq" id="WP_125486264.1">
    <property type="nucleotide sequence ID" value="NZ_RSDW01000001.1"/>
</dbReference>
<dbReference type="PANTHER" id="PTHR13947:SF37">
    <property type="entry name" value="LD18367P"/>
    <property type="match status" value="1"/>
</dbReference>
<accession>A0A3R9WI94</accession>